<feature type="coiled-coil region" evidence="9">
    <location>
        <begin position="62"/>
        <end position="99"/>
    </location>
</feature>
<organism evidence="10 11">
    <name type="scientific">Salinithrix halophila</name>
    <dbReference type="NCBI Taxonomy" id="1485204"/>
    <lineage>
        <taxon>Bacteria</taxon>
        <taxon>Bacillati</taxon>
        <taxon>Bacillota</taxon>
        <taxon>Bacilli</taxon>
        <taxon>Bacillales</taxon>
        <taxon>Thermoactinomycetaceae</taxon>
        <taxon>Salinithrix</taxon>
    </lineage>
</organism>
<dbReference type="Proteomes" id="UP001595843">
    <property type="component" value="Unassembled WGS sequence"/>
</dbReference>
<feature type="transmembrane region" description="Helical" evidence="7">
    <location>
        <begin position="39"/>
        <end position="61"/>
    </location>
</feature>
<comment type="function">
    <text evidence="7">Essential cell division protein.</text>
</comment>
<dbReference type="GO" id="GO:0051301">
    <property type="term" value="P:cell division"/>
    <property type="evidence" value="ECO:0007669"/>
    <property type="project" value="UniProtKB-KW"/>
</dbReference>
<evidence type="ECO:0000256" key="9">
    <source>
        <dbReference type="SAM" id="Coils"/>
    </source>
</evidence>
<keyword evidence="4 7" id="KW-1133">Transmembrane helix</keyword>
<gene>
    <name evidence="7 10" type="primary">ftsL</name>
    <name evidence="10" type="ORF">ACFOUO_06905</name>
</gene>
<keyword evidence="6 7" id="KW-0131">Cell cycle</keyword>
<keyword evidence="1 7" id="KW-1003">Cell membrane</keyword>
<evidence type="ECO:0000256" key="5">
    <source>
        <dbReference type="ARBA" id="ARBA00023136"/>
    </source>
</evidence>
<evidence type="ECO:0000313" key="10">
    <source>
        <dbReference type="EMBL" id="MFC4076539.1"/>
    </source>
</evidence>
<dbReference type="RefSeq" id="WP_380703572.1">
    <property type="nucleotide sequence ID" value="NZ_JBHSAP010000009.1"/>
</dbReference>
<evidence type="ECO:0000256" key="6">
    <source>
        <dbReference type="ARBA" id="ARBA00023306"/>
    </source>
</evidence>
<keyword evidence="11" id="KW-1185">Reference proteome</keyword>
<dbReference type="HAMAP" id="MF_00910">
    <property type="entry name" value="FtsL"/>
    <property type="match status" value="1"/>
</dbReference>
<dbReference type="Pfam" id="PF04977">
    <property type="entry name" value="DivIC"/>
    <property type="match status" value="1"/>
</dbReference>
<evidence type="ECO:0000256" key="4">
    <source>
        <dbReference type="ARBA" id="ARBA00022989"/>
    </source>
</evidence>
<protein>
    <recommendedName>
        <fullName evidence="7 8">Cell division protein FtsL</fullName>
    </recommendedName>
</protein>
<comment type="caution">
    <text evidence="10">The sequence shown here is derived from an EMBL/GenBank/DDBJ whole genome shotgun (WGS) entry which is preliminary data.</text>
</comment>
<name>A0ABV8JGT9_9BACL</name>
<reference evidence="11" key="1">
    <citation type="journal article" date="2019" name="Int. J. Syst. Evol. Microbiol.">
        <title>The Global Catalogue of Microorganisms (GCM) 10K type strain sequencing project: providing services to taxonomists for standard genome sequencing and annotation.</title>
        <authorList>
            <consortium name="The Broad Institute Genomics Platform"/>
            <consortium name="The Broad Institute Genome Sequencing Center for Infectious Disease"/>
            <person name="Wu L."/>
            <person name="Ma J."/>
        </authorList>
    </citation>
    <scope>NUCLEOTIDE SEQUENCE [LARGE SCALE GENOMIC DNA]</scope>
    <source>
        <strain evidence="11">IBRC-M 10813</strain>
    </source>
</reference>
<sequence>MREYRGNTSVAYQLESQPKVAAQRESRPLRRGLPAGEKILYLFSVIICVALASLVLSRYAAVAELNVKLQKVEQETVQLQDTNQQLESEQKELKSGERIRRYAEDKGMILAERNRPEKSVK</sequence>
<dbReference type="InterPro" id="IPR007060">
    <property type="entry name" value="FtsL/DivIC"/>
</dbReference>
<dbReference type="InterPro" id="IPR011922">
    <property type="entry name" value="Cell_div_FtsL"/>
</dbReference>
<comment type="subcellular location">
    <subcellularLocation>
        <location evidence="7">Cell membrane</location>
        <topology evidence="7">Single-pass type II membrane protein</topology>
    </subcellularLocation>
    <text evidence="7">Localizes to the division septum where it forms a ring structure.</text>
</comment>
<evidence type="ECO:0000256" key="2">
    <source>
        <dbReference type="ARBA" id="ARBA00022618"/>
    </source>
</evidence>
<evidence type="ECO:0000313" key="11">
    <source>
        <dbReference type="Proteomes" id="UP001595843"/>
    </source>
</evidence>
<keyword evidence="9" id="KW-0175">Coiled coil</keyword>
<keyword evidence="3 7" id="KW-0812">Transmembrane</keyword>
<evidence type="ECO:0000256" key="3">
    <source>
        <dbReference type="ARBA" id="ARBA00022692"/>
    </source>
</evidence>
<proteinExistence type="inferred from homology"/>
<evidence type="ECO:0000256" key="1">
    <source>
        <dbReference type="ARBA" id="ARBA00022475"/>
    </source>
</evidence>
<comment type="similarity">
    <text evidence="7">Belongs to the FtsL family.</text>
</comment>
<dbReference type="EMBL" id="JBHSAP010000009">
    <property type="protein sequence ID" value="MFC4076539.1"/>
    <property type="molecule type" value="Genomic_DNA"/>
</dbReference>
<dbReference type="NCBIfam" id="TIGR02209">
    <property type="entry name" value="ftsL_broad"/>
    <property type="match status" value="1"/>
</dbReference>
<keyword evidence="5 7" id="KW-0472">Membrane</keyword>
<accession>A0ABV8JGT9</accession>
<evidence type="ECO:0000256" key="7">
    <source>
        <dbReference type="HAMAP-Rule" id="MF_00910"/>
    </source>
</evidence>
<keyword evidence="2 7" id="KW-0132">Cell division</keyword>
<evidence type="ECO:0000256" key="8">
    <source>
        <dbReference type="NCBIfam" id="TIGR02209"/>
    </source>
</evidence>